<dbReference type="EMBL" id="BFAA01038957">
    <property type="protein sequence ID" value="GCB83613.1"/>
    <property type="molecule type" value="Genomic_DNA"/>
</dbReference>
<dbReference type="SUPFAM" id="SSF56487">
    <property type="entry name" value="SRCR-like"/>
    <property type="match status" value="1"/>
</dbReference>
<feature type="non-terminal residue" evidence="5">
    <location>
        <position position="1"/>
    </location>
</feature>
<name>A0A401QE28_SCYTO</name>
<evidence type="ECO:0000259" key="4">
    <source>
        <dbReference type="PROSITE" id="PS50835"/>
    </source>
</evidence>
<accession>A0A401QE28</accession>
<evidence type="ECO:0000259" key="3">
    <source>
        <dbReference type="PROSITE" id="PS50287"/>
    </source>
</evidence>
<keyword evidence="6" id="KW-1185">Reference proteome</keyword>
<dbReference type="Gene3D" id="3.10.250.10">
    <property type="entry name" value="SRCR-like domain"/>
    <property type="match status" value="1"/>
</dbReference>
<dbReference type="InterPro" id="IPR001190">
    <property type="entry name" value="SRCR"/>
</dbReference>
<dbReference type="Pfam" id="PF00530">
    <property type="entry name" value="SRCR"/>
    <property type="match status" value="1"/>
</dbReference>
<dbReference type="PANTHER" id="PTHR48071">
    <property type="entry name" value="SRCR DOMAIN-CONTAINING PROTEIN"/>
    <property type="match status" value="1"/>
</dbReference>
<dbReference type="InterPro" id="IPR036179">
    <property type="entry name" value="Ig-like_dom_sf"/>
</dbReference>
<protein>
    <recommendedName>
        <fullName evidence="7">SRCR domain-containing protein</fullName>
    </recommendedName>
</protein>
<reference evidence="5 6" key="1">
    <citation type="journal article" date="2018" name="Nat. Ecol. Evol.">
        <title>Shark genomes provide insights into elasmobranch evolution and the origin of vertebrates.</title>
        <authorList>
            <person name="Hara Y"/>
            <person name="Yamaguchi K"/>
            <person name="Onimaru K"/>
            <person name="Kadota M"/>
            <person name="Koyanagi M"/>
            <person name="Keeley SD"/>
            <person name="Tatsumi K"/>
            <person name="Tanaka K"/>
            <person name="Motone F"/>
            <person name="Kageyama Y"/>
            <person name="Nozu R"/>
            <person name="Adachi N"/>
            <person name="Nishimura O"/>
            <person name="Nakagawa R"/>
            <person name="Tanegashima C"/>
            <person name="Kiyatake I"/>
            <person name="Matsumoto R"/>
            <person name="Murakumo K"/>
            <person name="Nishida K"/>
            <person name="Terakita A"/>
            <person name="Kuratani S"/>
            <person name="Sato K"/>
            <person name="Hyodo S Kuraku.S."/>
        </authorList>
    </citation>
    <scope>NUCLEOTIDE SEQUENCE [LARGE SCALE GENOMIC DNA]</scope>
</reference>
<keyword evidence="1" id="KW-1015">Disulfide bond</keyword>
<evidence type="ECO:0000256" key="2">
    <source>
        <dbReference type="PROSITE-ProRule" id="PRU00196"/>
    </source>
</evidence>
<dbReference type="SUPFAM" id="SSF48726">
    <property type="entry name" value="Immunoglobulin"/>
    <property type="match status" value="1"/>
</dbReference>
<evidence type="ECO:0000313" key="6">
    <source>
        <dbReference type="Proteomes" id="UP000288216"/>
    </source>
</evidence>
<feature type="domain" description="SRCR" evidence="3">
    <location>
        <begin position="105"/>
        <end position="164"/>
    </location>
</feature>
<feature type="domain" description="Ig-like" evidence="4">
    <location>
        <begin position="5"/>
        <end position="88"/>
    </location>
</feature>
<dbReference type="InterPro" id="IPR007110">
    <property type="entry name" value="Ig-like_dom"/>
</dbReference>
<dbReference type="PRINTS" id="PR00258">
    <property type="entry name" value="SPERACTRCPTR"/>
</dbReference>
<dbReference type="Proteomes" id="UP000288216">
    <property type="component" value="Unassembled WGS sequence"/>
</dbReference>
<dbReference type="AlphaFoldDB" id="A0A401QE28"/>
<dbReference type="InterPro" id="IPR036772">
    <property type="entry name" value="SRCR-like_dom_sf"/>
</dbReference>
<dbReference type="Gene3D" id="2.60.40.10">
    <property type="entry name" value="Immunoglobulins"/>
    <property type="match status" value="1"/>
</dbReference>
<dbReference type="PANTHER" id="PTHR48071:SF18">
    <property type="entry name" value="DELETED IN MALIGNANT BRAIN TUMORS 1 PROTEIN-RELATED"/>
    <property type="match status" value="1"/>
</dbReference>
<dbReference type="GO" id="GO:0016020">
    <property type="term" value="C:membrane"/>
    <property type="evidence" value="ECO:0007669"/>
    <property type="project" value="InterPro"/>
</dbReference>
<comment type="caution">
    <text evidence="2">Lacks conserved residue(s) required for the propagation of feature annotation.</text>
</comment>
<gene>
    <name evidence="5" type="ORF">scyTo_0024088</name>
</gene>
<dbReference type="InterPro" id="IPR013783">
    <property type="entry name" value="Ig-like_fold"/>
</dbReference>
<dbReference type="SMART" id="SM00202">
    <property type="entry name" value="SR"/>
    <property type="match status" value="1"/>
</dbReference>
<proteinExistence type="predicted"/>
<dbReference type="OrthoDB" id="536948at2759"/>
<sequence length="164" mass="17834">HAQQPIIYGQGPFDTFLRGHGLRIECRAPYELEDLRFHLFKDGGYERSAVASQTATFWFRNISQENEGNFTCLYQVGIAGKVQNTSLSDPLEVTVADVVSEAVNLRLSSGPSPCSGRLEVFYNGAWGTVCKDGWGIANGDVVCRDLSCGFAALSTDAAVYGEGR</sequence>
<comment type="caution">
    <text evidence="5">The sequence shown here is derived from an EMBL/GenBank/DDBJ whole genome shotgun (WGS) entry which is preliminary data.</text>
</comment>
<evidence type="ECO:0000256" key="1">
    <source>
        <dbReference type="ARBA" id="ARBA00023157"/>
    </source>
</evidence>
<dbReference type="PROSITE" id="PS50835">
    <property type="entry name" value="IG_LIKE"/>
    <property type="match status" value="1"/>
</dbReference>
<organism evidence="5 6">
    <name type="scientific">Scyliorhinus torazame</name>
    <name type="common">Cloudy catshark</name>
    <name type="synonym">Catulus torazame</name>
    <dbReference type="NCBI Taxonomy" id="75743"/>
    <lineage>
        <taxon>Eukaryota</taxon>
        <taxon>Metazoa</taxon>
        <taxon>Chordata</taxon>
        <taxon>Craniata</taxon>
        <taxon>Vertebrata</taxon>
        <taxon>Chondrichthyes</taxon>
        <taxon>Elasmobranchii</taxon>
        <taxon>Galeomorphii</taxon>
        <taxon>Galeoidea</taxon>
        <taxon>Carcharhiniformes</taxon>
        <taxon>Scyliorhinidae</taxon>
        <taxon>Scyliorhinus</taxon>
    </lineage>
</organism>
<evidence type="ECO:0000313" key="5">
    <source>
        <dbReference type="EMBL" id="GCB83613.1"/>
    </source>
</evidence>
<dbReference type="PROSITE" id="PS50287">
    <property type="entry name" value="SRCR_2"/>
    <property type="match status" value="1"/>
</dbReference>
<feature type="non-terminal residue" evidence="5">
    <location>
        <position position="164"/>
    </location>
</feature>
<evidence type="ECO:0008006" key="7">
    <source>
        <dbReference type="Google" id="ProtNLM"/>
    </source>
</evidence>